<keyword evidence="1" id="KW-1133">Transmembrane helix</keyword>
<proteinExistence type="predicted"/>
<comment type="caution">
    <text evidence="2">The sequence shown here is derived from an EMBL/GenBank/DDBJ whole genome shotgun (WGS) entry which is preliminary data.</text>
</comment>
<reference evidence="2 3" key="1">
    <citation type="submission" date="2022-02" db="EMBL/GenBank/DDBJ databases">
        <title>Draft genome sequence of Mezorhizobium retamae strain IRAMC:0171 isolated from Retama raetam nodules.</title>
        <authorList>
            <person name="Bengaied R."/>
            <person name="Sbissi I."/>
            <person name="Huber K."/>
            <person name="Ghodbane F."/>
            <person name="Nouioui I."/>
            <person name="Tarhouni M."/>
            <person name="Gtari M."/>
        </authorList>
    </citation>
    <scope>NUCLEOTIDE SEQUENCE [LARGE SCALE GENOMIC DNA]</scope>
    <source>
        <strain evidence="2 3">IRAMC:0171</strain>
    </source>
</reference>
<dbReference type="Proteomes" id="UP001201701">
    <property type="component" value="Unassembled WGS sequence"/>
</dbReference>
<protein>
    <submittedName>
        <fullName evidence="2">DUF2167 domain-containing protein</fullName>
    </submittedName>
</protein>
<keyword evidence="1" id="KW-0812">Transmembrane</keyword>
<keyword evidence="1" id="KW-0472">Membrane</keyword>
<dbReference type="EMBL" id="JAKREW010000017">
    <property type="protein sequence ID" value="MCG7506758.1"/>
    <property type="molecule type" value="Genomic_DNA"/>
</dbReference>
<evidence type="ECO:0000313" key="2">
    <source>
        <dbReference type="EMBL" id="MCG7506758.1"/>
    </source>
</evidence>
<dbReference type="RefSeq" id="WP_239367326.1">
    <property type="nucleotide sequence ID" value="NZ_JAKREW010000017.1"/>
</dbReference>
<dbReference type="InterPro" id="IPR018682">
    <property type="entry name" value="DUF2167_membr"/>
</dbReference>
<evidence type="ECO:0000313" key="3">
    <source>
        <dbReference type="Proteomes" id="UP001201701"/>
    </source>
</evidence>
<dbReference type="Pfam" id="PF09935">
    <property type="entry name" value="DUF2167"/>
    <property type="match status" value="1"/>
</dbReference>
<name>A0ABS9QIT4_9HYPH</name>
<accession>A0ABS9QIT4</accession>
<feature type="transmembrane region" description="Helical" evidence="1">
    <location>
        <begin position="125"/>
        <end position="148"/>
    </location>
</feature>
<gene>
    <name evidence="2" type="ORF">L4923_17160</name>
</gene>
<sequence>MLVPVVPHKKAGYQPVTLIGWAQPPKYDAENKRLYWAKELKFGSDAKNTLNYDVRFLNRDGVLVMSYIASMDQLPAVNSSLPDVLSSVSFEPGKRYSDFVPGADKVAAVGIGGLIAGKVAAKTGLFLVALAFLKKFGIVLLLPLAWVWGKIRGTA</sequence>
<keyword evidence="3" id="KW-1185">Reference proteome</keyword>
<organism evidence="2 3">
    <name type="scientific">Mesorhizobium retamae</name>
    <dbReference type="NCBI Taxonomy" id="2912854"/>
    <lineage>
        <taxon>Bacteria</taxon>
        <taxon>Pseudomonadati</taxon>
        <taxon>Pseudomonadota</taxon>
        <taxon>Alphaproteobacteria</taxon>
        <taxon>Hyphomicrobiales</taxon>
        <taxon>Phyllobacteriaceae</taxon>
        <taxon>Mesorhizobium</taxon>
    </lineage>
</organism>
<evidence type="ECO:0000256" key="1">
    <source>
        <dbReference type="SAM" id="Phobius"/>
    </source>
</evidence>